<accession>A0ABP6CM78</accession>
<name>A0ABP6CM78_9ACTN</name>
<evidence type="ECO:0000256" key="1">
    <source>
        <dbReference type="SAM" id="MobiDB-lite"/>
    </source>
</evidence>
<proteinExistence type="predicted"/>
<sequence length="99" mass="10477">MVTGRAEARILSGHTRPLLAAQSVGGPLSLGGPLGGPPDRHQQRRLALRIYTARPVERIASGHSKGDTGAVFGRLRAGLRVDSVQLRTASTPLPARTKH</sequence>
<evidence type="ECO:0000313" key="2">
    <source>
        <dbReference type="EMBL" id="GAA2618421.1"/>
    </source>
</evidence>
<gene>
    <name evidence="2" type="ORF">GCM10009863_35450</name>
</gene>
<reference evidence="3" key="1">
    <citation type="journal article" date="2019" name="Int. J. Syst. Evol. Microbiol.">
        <title>The Global Catalogue of Microorganisms (GCM) 10K type strain sequencing project: providing services to taxonomists for standard genome sequencing and annotation.</title>
        <authorList>
            <consortium name="The Broad Institute Genomics Platform"/>
            <consortium name="The Broad Institute Genome Sequencing Center for Infectious Disease"/>
            <person name="Wu L."/>
            <person name="Ma J."/>
        </authorList>
    </citation>
    <scope>NUCLEOTIDE SEQUENCE [LARGE SCALE GENOMIC DNA]</scope>
    <source>
        <strain evidence="3">JCM 16373</strain>
    </source>
</reference>
<evidence type="ECO:0000313" key="3">
    <source>
        <dbReference type="Proteomes" id="UP001501447"/>
    </source>
</evidence>
<dbReference type="EMBL" id="BAAARJ010000011">
    <property type="protein sequence ID" value="GAA2618421.1"/>
    <property type="molecule type" value="Genomic_DNA"/>
</dbReference>
<comment type="caution">
    <text evidence="2">The sequence shown here is derived from an EMBL/GenBank/DDBJ whole genome shotgun (WGS) entry which is preliminary data.</text>
</comment>
<keyword evidence="3" id="KW-1185">Reference proteome</keyword>
<protein>
    <submittedName>
        <fullName evidence="2">Uncharacterized protein</fullName>
    </submittedName>
</protein>
<organism evidence="2 3">
    <name type="scientific">Streptomyces axinellae</name>
    <dbReference type="NCBI Taxonomy" id="552788"/>
    <lineage>
        <taxon>Bacteria</taxon>
        <taxon>Bacillati</taxon>
        <taxon>Actinomycetota</taxon>
        <taxon>Actinomycetes</taxon>
        <taxon>Kitasatosporales</taxon>
        <taxon>Streptomycetaceae</taxon>
        <taxon>Streptomyces</taxon>
    </lineage>
</organism>
<feature type="region of interest" description="Disordered" evidence="1">
    <location>
        <begin position="22"/>
        <end position="41"/>
    </location>
</feature>
<dbReference type="Proteomes" id="UP001501447">
    <property type="component" value="Unassembled WGS sequence"/>
</dbReference>